<organism evidence="1 2">
    <name type="scientific">Entomophthora muscae</name>
    <dbReference type="NCBI Taxonomy" id="34485"/>
    <lineage>
        <taxon>Eukaryota</taxon>
        <taxon>Fungi</taxon>
        <taxon>Fungi incertae sedis</taxon>
        <taxon>Zoopagomycota</taxon>
        <taxon>Entomophthoromycotina</taxon>
        <taxon>Entomophthoromycetes</taxon>
        <taxon>Entomophthorales</taxon>
        <taxon>Entomophthoraceae</taxon>
        <taxon>Entomophthora</taxon>
    </lineage>
</organism>
<dbReference type="Proteomes" id="UP001165960">
    <property type="component" value="Unassembled WGS sequence"/>
</dbReference>
<sequence>MKFTDLFSLASIISLGIVSSNQFIDKLDLFCAPGTGFISHMNLCMYIPVVCNTSFKDIQAAVQACKEKSGAKFFVSMKAQGSTYMVKNSSDPSSDSAGIHIKRALQVKEKFVSSDLSKRVFDGVNYEIFEIKSKEALEHYFQGWSSEAELALTMKASQWSYLGGFINKKSSFFFRILIWIQSPDELMSLEALDKSTSIIKPEQKIWVLIEDSMDLKKESLMKQYSWIGGIIDISLLTGKHYIFYG</sequence>
<protein>
    <submittedName>
        <fullName evidence="1">Uncharacterized protein</fullName>
    </submittedName>
</protein>
<evidence type="ECO:0000313" key="1">
    <source>
        <dbReference type="EMBL" id="KAJ9076743.1"/>
    </source>
</evidence>
<gene>
    <name evidence="1" type="ORF">DSO57_1023275</name>
</gene>
<name>A0ACC2TQC5_9FUNG</name>
<comment type="caution">
    <text evidence="1">The sequence shown here is derived from an EMBL/GenBank/DDBJ whole genome shotgun (WGS) entry which is preliminary data.</text>
</comment>
<dbReference type="EMBL" id="QTSX02002250">
    <property type="protein sequence ID" value="KAJ9076743.1"/>
    <property type="molecule type" value="Genomic_DNA"/>
</dbReference>
<proteinExistence type="predicted"/>
<keyword evidence="2" id="KW-1185">Reference proteome</keyword>
<accession>A0ACC2TQC5</accession>
<reference evidence="1" key="1">
    <citation type="submission" date="2022-04" db="EMBL/GenBank/DDBJ databases">
        <title>Genome of the entomopathogenic fungus Entomophthora muscae.</title>
        <authorList>
            <person name="Elya C."/>
            <person name="Lovett B.R."/>
            <person name="Lee E."/>
            <person name="Macias A.M."/>
            <person name="Hajek A.E."/>
            <person name="De Bivort B.L."/>
            <person name="Kasson M.T."/>
            <person name="De Fine Licht H.H."/>
            <person name="Stajich J.E."/>
        </authorList>
    </citation>
    <scope>NUCLEOTIDE SEQUENCE</scope>
    <source>
        <strain evidence="1">Berkeley</strain>
    </source>
</reference>
<evidence type="ECO:0000313" key="2">
    <source>
        <dbReference type="Proteomes" id="UP001165960"/>
    </source>
</evidence>